<protein>
    <submittedName>
        <fullName evidence="1">Tail tape measure protein</fullName>
    </submittedName>
</protein>
<accession>A0A8S5M0H2</accession>
<organism evidence="1">
    <name type="scientific">Siphoviridae sp. ctr0N4</name>
    <dbReference type="NCBI Taxonomy" id="2826473"/>
    <lineage>
        <taxon>Viruses</taxon>
        <taxon>Duplodnaviria</taxon>
        <taxon>Heunggongvirae</taxon>
        <taxon>Uroviricota</taxon>
        <taxon>Caudoviricetes</taxon>
    </lineage>
</organism>
<evidence type="ECO:0000313" key="1">
    <source>
        <dbReference type="EMBL" id="DAD75579.1"/>
    </source>
</evidence>
<name>A0A8S5M0H2_9CAUD</name>
<proteinExistence type="predicted"/>
<reference evidence="1" key="1">
    <citation type="journal article" date="2021" name="Proc. Natl. Acad. Sci. U.S.A.">
        <title>A Catalog of Tens of Thousands of Viruses from Human Metagenomes Reveals Hidden Associations with Chronic Diseases.</title>
        <authorList>
            <person name="Tisza M.J."/>
            <person name="Buck C.B."/>
        </authorList>
    </citation>
    <scope>NUCLEOTIDE SEQUENCE</scope>
    <source>
        <strain evidence="1">Ctr0N4</strain>
    </source>
</reference>
<dbReference type="EMBL" id="BK014786">
    <property type="protein sequence ID" value="DAD75579.1"/>
    <property type="molecule type" value="Genomic_DNA"/>
</dbReference>
<sequence length="862" mass="88721">MSVVREDVIKVTFDVPKNPLGDVDKSMRDLLSSAKAATRATNDAVRSSTGETKKLGASLKAAAQSAKNFVTSLPRNALAAAANKMRSLASGAKNFVVNLPRNILHGIVSGIKGIAKAAVSATKKLGLLAANGLKKLAGISLKATIAGVAAIGAGVAFIGKQALSAYADFEQLQGGVETLYGGKGSAGANQVLQDAKTAYREAGLSANEYMETATSFAASLTNSLGGDTVKAAQMAKTAIVDMSDNANKMGSDIESIQNAYNGFAKQNFTMLDNLKLGYGGTQSEMQRLLDDANRLNKAQGRNTNYQIKNYADIVSAIHDVQTQMGIAGTTQAEAADTISGSIGMLKGAYSNLVAGLADENADLGQLFTDVADSAGAVFKNILPRVEQIAAALPKVLGKAAKMLQTEVLPKLTTAMQRMLNELPTRAAAAARNILPRVAAFAKTSLPAMLQTGTEAIGSFISGVTSVLPQVGESGVQMLTGMVSGVASALPQLIPKGVAAVGALVSGAAQGIPQMMRAGLHLIGGMFQGIGAAVPSIIKAGGEVLKNLVRGIVVNLPELGKALLDGLRSILTNLPGLLWDLAKTAVFALIDGVKAGVDDLSNEGHGAGRQIADDVASGITEGADATQAAAQDAMDRSIAAMVESAPKAEDISADMLAGLDESLAAYQPDVTGQDMLGSLDQSVSGYTPTLQSTTQSVVDSAVKEPFAAVDLTASGMNAGLGFANGLMQSQGLILARAQSIATAVKSTINASLDIHSPSRVMQWSGEMTGAGFVKGLDRSAGQVSAAAQNITTAVRGEMSPRSVAAGRTVRNTTTNSNYSPSFTLNMNGAAATDTNRRKVESWIRDAMNRTFEGLNRSSGYAMG</sequence>